<feature type="transmembrane region" description="Helical" evidence="2">
    <location>
        <begin position="511"/>
        <end position="536"/>
    </location>
</feature>
<keyword evidence="4" id="KW-1185">Reference proteome</keyword>
<proteinExistence type="predicted"/>
<name>A0AAD6S889_9AGAR</name>
<keyword evidence="2" id="KW-1133">Transmembrane helix</keyword>
<gene>
    <name evidence="3" type="ORF">C8F04DRAFT_1274288</name>
</gene>
<evidence type="ECO:0000256" key="1">
    <source>
        <dbReference type="SAM" id="MobiDB-lite"/>
    </source>
</evidence>
<dbReference type="Proteomes" id="UP001218188">
    <property type="component" value="Unassembled WGS sequence"/>
</dbReference>
<evidence type="ECO:0000256" key="2">
    <source>
        <dbReference type="SAM" id="Phobius"/>
    </source>
</evidence>
<comment type="caution">
    <text evidence="3">The sequence shown here is derived from an EMBL/GenBank/DDBJ whole genome shotgun (WGS) entry which is preliminary data.</text>
</comment>
<feature type="compositionally biased region" description="Low complexity" evidence="1">
    <location>
        <begin position="324"/>
        <end position="339"/>
    </location>
</feature>
<feature type="region of interest" description="Disordered" evidence="1">
    <location>
        <begin position="385"/>
        <end position="437"/>
    </location>
</feature>
<sequence length="763" mass="85680">MDCVLLLLLGALPLASVLFFCVLPRRARRRRRTSRLRRFVIRMKQALGRAPYLATLNPLSQTQGPADQIVAHLERLDLYALEGAGLVYITGVSDNQDLADFRAGKITRQEFLSRLSVKVGNAENLLERRNDYRRKYDKGQTHLWFWCFAVDRRWVGERLCHLEFESAGAARARSEFSPPPALISTSLAFFATLLGGARAASGASATSHPLNRQLDNSRSLWSLACVMGFTKSTTSTFSLTSSRLYSLQTYPPRSWVFLRNSRPFDLDIFASRGHAALQPPASRPPSSSSSNPPPLPHRARRAANLARPLTRRAAKSLYGRRLPHPTTTTSSRSTAPSPRVLVGEPSSRSLCGSPARCSRLRHDLPASDSTSPPFARTQGVLACSSQQRFLPSRPFSRLPRTTTHDDDHPISLTPRHHEPLRVPESRGSSIRHRSIPPACDPLIKTRSRVLDVKPSSRFVPKRSLIPSPHPSPPPPIMNDCQCPPPPPRWSLSVHTHGSAPVYTLTNVGITLALTVVGLLIIGFAAVGLLTVGLLAVSHWTPLRRRLSAALCGLLGVDRSDRFLRWLDLRSKRLYFRGLLRDDGLDLPLLYGFSRSSRYAALVEYPDSCANDGYGAIYTVLVFKQVDLDAFGRGEIDGVELLRRARVKVGHAKNLPERQKKYRRCDVGRKHFWLYCFYPEKRIVAERLCHLTFDGCFDEHEDPRAYLNCRPGCKAKHREYWPLEDVGGLQKVEEYVRAVLRDLKQPHLPRHELADYGWAIGLLR</sequence>
<feature type="compositionally biased region" description="Basic and acidic residues" evidence="1">
    <location>
        <begin position="402"/>
        <end position="424"/>
    </location>
</feature>
<evidence type="ECO:0000313" key="4">
    <source>
        <dbReference type="Proteomes" id="UP001218188"/>
    </source>
</evidence>
<protein>
    <submittedName>
        <fullName evidence="3">Uncharacterized protein</fullName>
    </submittedName>
</protein>
<organism evidence="3 4">
    <name type="scientific">Mycena alexandri</name>
    <dbReference type="NCBI Taxonomy" id="1745969"/>
    <lineage>
        <taxon>Eukaryota</taxon>
        <taxon>Fungi</taxon>
        <taxon>Dikarya</taxon>
        <taxon>Basidiomycota</taxon>
        <taxon>Agaricomycotina</taxon>
        <taxon>Agaricomycetes</taxon>
        <taxon>Agaricomycetidae</taxon>
        <taxon>Agaricales</taxon>
        <taxon>Marasmiineae</taxon>
        <taxon>Mycenaceae</taxon>
        <taxon>Mycena</taxon>
    </lineage>
</organism>
<evidence type="ECO:0000313" key="3">
    <source>
        <dbReference type="EMBL" id="KAJ7020967.1"/>
    </source>
</evidence>
<feature type="region of interest" description="Disordered" evidence="1">
    <location>
        <begin position="276"/>
        <end position="354"/>
    </location>
</feature>
<keyword evidence="2" id="KW-0812">Transmembrane</keyword>
<keyword evidence="2" id="KW-0472">Membrane</keyword>
<accession>A0AAD6S889</accession>
<dbReference type="EMBL" id="JARJCM010000245">
    <property type="protein sequence ID" value="KAJ7020967.1"/>
    <property type="molecule type" value="Genomic_DNA"/>
</dbReference>
<dbReference type="AlphaFoldDB" id="A0AAD6S889"/>
<reference evidence="3" key="1">
    <citation type="submission" date="2023-03" db="EMBL/GenBank/DDBJ databases">
        <title>Massive genome expansion in bonnet fungi (Mycena s.s.) driven by repeated elements and novel gene families across ecological guilds.</title>
        <authorList>
            <consortium name="Lawrence Berkeley National Laboratory"/>
            <person name="Harder C.B."/>
            <person name="Miyauchi S."/>
            <person name="Viragh M."/>
            <person name="Kuo A."/>
            <person name="Thoen E."/>
            <person name="Andreopoulos B."/>
            <person name="Lu D."/>
            <person name="Skrede I."/>
            <person name="Drula E."/>
            <person name="Henrissat B."/>
            <person name="Morin E."/>
            <person name="Kohler A."/>
            <person name="Barry K."/>
            <person name="LaButti K."/>
            <person name="Morin E."/>
            <person name="Salamov A."/>
            <person name="Lipzen A."/>
            <person name="Mereny Z."/>
            <person name="Hegedus B."/>
            <person name="Baldrian P."/>
            <person name="Stursova M."/>
            <person name="Weitz H."/>
            <person name="Taylor A."/>
            <person name="Grigoriev I.V."/>
            <person name="Nagy L.G."/>
            <person name="Martin F."/>
            <person name="Kauserud H."/>
        </authorList>
    </citation>
    <scope>NUCLEOTIDE SEQUENCE</scope>
    <source>
        <strain evidence="3">CBHHK200</strain>
    </source>
</reference>